<accession>A0A1U9MIW8</accession>
<evidence type="ECO:0000313" key="2">
    <source>
        <dbReference type="Proteomes" id="UP000189632"/>
    </source>
</evidence>
<name>A0A1U9MIW8_9HYPH</name>
<organism evidence="1 2">
    <name type="scientific">Bartonella choladocola</name>
    <dbReference type="NCBI Taxonomy" id="2750995"/>
    <lineage>
        <taxon>Bacteria</taxon>
        <taxon>Pseudomonadati</taxon>
        <taxon>Pseudomonadota</taxon>
        <taxon>Alphaproteobacteria</taxon>
        <taxon>Hyphomicrobiales</taxon>
        <taxon>Bartonellaceae</taxon>
        <taxon>Bartonella</taxon>
    </lineage>
</organism>
<proteinExistence type="predicted"/>
<sequence length="57" mass="6502">MPTITDYDFFRKIKFYTRMNSFGVTAIAASFIRPAYFDHFAGLPLSDCSKTENHSSS</sequence>
<dbReference type="KEGG" id="bapi:BBC0122_015560"/>
<dbReference type="AlphaFoldDB" id="A0A1U9MIW8"/>
<reference evidence="1 2" key="1">
    <citation type="submission" date="2016-11" db="EMBL/GenBank/DDBJ databases">
        <title>Comparative genomics of Bartonella apis.</title>
        <authorList>
            <person name="Engel P."/>
        </authorList>
    </citation>
    <scope>NUCLEOTIDE SEQUENCE [LARGE SCALE GENOMIC DNA]</scope>
    <source>
        <strain evidence="1 2">BBC0122</strain>
    </source>
</reference>
<gene>
    <name evidence="1" type="ORF">BBC0122_015560</name>
</gene>
<protein>
    <submittedName>
        <fullName evidence="1">Uncharacterized protein</fullName>
    </submittedName>
</protein>
<dbReference type="Proteomes" id="UP000189632">
    <property type="component" value="Chromosome"/>
</dbReference>
<keyword evidence="2" id="KW-1185">Reference proteome</keyword>
<evidence type="ECO:0000313" key="1">
    <source>
        <dbReference type="EMBL" id="AQT47659.1"/>
    </source>
</evidence>
<dbReference type="EMBL" id="CP015625">
    <property type="protein sequence ID" value="AQT47659.1"/>
    <property type="molecule type" value="Genomic_DNA"/>
</dbReference>